<organism evidence="2 3">
    <name type="scientific">Arachis hypogaea</name>
    <name type="common">Peanut</name>
    <dbReference type="NCBI Taxonomy" id="3818"/>
    <lineage>
        <taxon>Eukaryota</taxon>
        <taxon>Viridiplantae</taxon>
        <taxon>Streptophyta</taxon>
        <taxon>Embryophyta</taxon>
        <taxon>Tracheophyta</taxon>
        <taxon>Spermatophyta</taxon>
        <taxon>Magnoliopsida</taxon>
        <taxon>eudicotyledons</taxon>
        <taxon>Gunneridae</taxon>
        <taxon>Pentapetalae</taxon>
        <taxon>rosids</taxon>
        <taxon>fabids</taxon>
        <taxon>Fabales</taxon>
        <taxon>Fabaceae</taxon>
        <taxon>Papilionoideae</taxon>
        <taxon>50 kb inversion clade</taxon>
        <taxon>dalbergioids sensu lato</taxon>
        <taxon>Dalbergieae</taxon>
        <taxon>Pterocarpus clade</taxon>
        <taxon>Arachis</taxon>
    </lineage>
</organism>
<protein>
    <submittedName>
        <fullName evidence="2">Uncharacterized protein</fullName>
    </submittedName>
</protein>
<feature type="region of interest" description="Disordered" evidence="1">
    <location>
        <begin position="1"/>
        <end position="86"/>
    </location>
</feature>
<proteinExistence type="predicted"/>
<reference evidence="2 3" key="1">
    <citation type="submission" date="2020-01" db="EMBL/GenBank/DDBJ databases">
        <title>Genome sequence of Arachis hypogaea, cultivar Shitouqi.</title>
        <authorList>
            <person name="Zhuang W."/>
            <person name="Chen H."/>
            <person name="Varshney R."/>
            <person name="Wang D."/>
            <person name="Ming R."/>
        </authorList>
    </citation>
    <scope>NUCLEOTIDE SEQUENCE [LARGE SCALE GENOMIC DNA]</scope>
    <source>
        <tissue evidence="2">Young leaf</tissue>
    </source>
</reference>
<evidence type="ECO:0000313" key="2">
    <source>
        <dbReference type="EMBL" id="QHN77959.1"/>
    </source>
</evidence>
<dbReference type="AlphaFoldDB" id="A0A6B9V934"/>
<name>A0A6B9V934_ARAHY</name>
<dbReference type="EMBL" id="CP031001">
    <property type="protein sequence ID" value="QHN77959.1"/>
    <property type="molecule type" value="Genomic_DNA"/>
</dbReference>
<feature type="compositionally biased region" description="Basic and acidic residues" evidence="1">
    <location>
        <begin position="1"/>
        <end position="22"/>
    </location>
</feature>
<accession>A0A6B9V934</accession>
<evidence type="ECO:0000256" key="1">
    <source>
        <dbReference type="SAM" id="MobiDB-lite"/>
    </source>
</evidence>
<sequence>MKQENREGKREEEEGEARDGMEGKAPGRPSSPSPSPSGEGRGGRLLPSSPPIPPRPPPSPLRESLPPNPNRRCCQKNEPGRRRTRSVLAPSCSAAAAAVDWGHTVTVAPWSENAVEQNVRRERSCVFRCRRRCRNQDKFTGKPMSLFNTPALPSLFADGTIIGDSVDDNKELLELLLLLVWFESVAATN</sequence>
<gene>
    <name evidence="2" type="ORF">DS421_19g657360</name>
</gene>
<evidence type="ECO:0000313" key="3">
    <source>
        <dbReference type="Proteomes" id="UP000464620"/>
    </source>
</evidence>
<dbReference type="Proteomes" id="UP000464620">
    <property type="component" value="Chromosome B09"/>
</dbReference>
<feature type="compositionally biased region" description="Pro residues" evidence="1">
    <location>
        <begin position="48"/>
        <end position="60"/>
    </location>
</feature>